<dbReference type="GO" id="GO:0008270">
    <property type="term" value="F:zinc ion binding"/>
    <property type="evidence" value="ECO:0007669"/>
    <property type="project" value="UniProtKB-KW"/>
</dbReference>
<keyword evidence="14" id="KW-1185">Reference proteome</keyword>
<keyword evidence="3 10" id="KW-0863">Zinc-finger</keyword>
<evidence type="ECO:0000256" key="9">
    <source>
        <dbReference type="ARBA" id="ARBA00023242"/>
    </source>
</evidence>
<keyword evidence="2 10" id="KW-0479">Metal-binding</keyword>
<dbReference type="STRING" id="135651.G0N121"/>
<dbReference type="Pfam" id="PF00104">
    <property type="entry name" value="Hormone_recep"/>
    <property type="match status" value="1"/>
</dbReference>
<dbReference type="EMBL" id="GL379826">
    <property type="protein sequence ID" value="EGT49885.1"/>
    <property type="molecule type" value="Genomic_DNA"/>
</dbReference>
<keyword evidence="4 10" id="KW-0862">Zinc</keyword>
<dbReference type="InParanoid" id="G0N121"/>
<proteinExistence type="inferred from homology"/>
<evidence type="ECO:0000313" key="14">
    <source>
        <dbReference type="Proteomes" id="UP000008068"/>
    </source>
</evidence>
<dbReference type="Gene3D" id="1.10.565.10">
    <property type="entry name" value="Retinoid X Receptor"/>
    <property type="match status" value="1"/>
</dbReference>
<evidence type="ECO:0000256" key="7">
    <source>
        <dbReference type="ARBA" id="ARBA00023163"/>
    </source>
</evidence>
<dbReference type="Pfam" id="PF00105">
    <property type="entry name" value="zf-C4"/>
    <property type="match status" value="1"/>
</dbReference>
<evidence type="ECO:0000259" key="11">
    <source>
        <dbReference type="PROSITE" id="PS51030"/>
    </source>
</evidence>
<sequence length="401" mass="47004">MDENLSHCQVCHHEARGKRHYGAVVCRACAAFFRRAVSSKKPKTCCKKKNKCEFLKDGFFTCKYCRLQKCFRVGMTSENFQFDRDGYQVARCNARKIPPSMDTFCGRSNLIVFQAPSPSDSNLKPYINLQFLMDQVSKILVEGPSTTLTSTTKLGKLALSLQGIQEKTRIPDPTKIDVYGREDALRQMEYDILSVTRWLTHFEDFQLLPQGLQTKMLQGIWHIWWKLERVAYTARKIKAKIESGEIPENLDRDSLIFEWEPERIDLSWCSKYTTRELKFFVDIPTEIRLDTLTRAMIQLSPTDTELSFMLGQLCFHYVGKRFQGEILQVTDRFHQILADDLHDYYVNQMKQPYYITRLQSMMNINNLIQQEMFKNKARKELAIVFDMFHLDVSHPEMFIEV</sequence>
<dbReference type="PROSITE" id="PS51843">
    <property type="entry name" value="NR_LBD"/>
    <property type="match status" value="1"/>
</dbReference>
<evidence type="ECO:0000259" key="12">
    <source>
        <dbReference type="PROSITE" id="PS51843"/>
    </source>
</evidence>
<evidence type="ECO:0000256" key="4">
    <source>
        <dbReference type="ARBA" id="ARBA00022833"/>
    </source>
</evidence>
<organism evidence="14">
    <name type="scientific">Caenorhabditis brenneri</name>
    <name type="common">Nematode worm</name>
    <dbReference type="NCBI Taxonomy" id="135651"/>
    <lineage>
        <taxon>Eukaryota</taxon>
        <taxon>Metazoa</taxon>
        <taxon>Ecdysozoa</taxon>
        <taxon>Nematoda</taxon>
        <taxon>Chromadorea</taxon>
        <taxon>Rhabditida</taxon>
        <taxon>Rhabditina</taxon>
        <taxon>Rhabditomorpha</taxon>
        <taxon>Rhabditoidea</taxon>
        <taxon>Rhabditidae</taxon>
        <taxon>Peloderinae</taxon>
        <taxon>Caenorhabditis</taxon>
    </lineage>
</organism>
<dbReference type="GO" id="GO:0003700">
    <property type="term" value="F:DNA-binding transcription factor activity"/>
    <property type="evidence" value="ECO:0007669"/>
    <property type="project" value="InterPro"/>
</dbReference>
<dbReference type="PRINTS" id="PR00047">
    <property type="entry name" value="STROIDFINGER"/>
</dbReference>
<evidence type="ECO:0000256" key="8">
    <source>
        <dbReference type="ARBA" id="ARBA00023170"/>
    </source>
</evidence>
<gene>
    <name evidence="13" type="ORF">CAEBREN_02263</name>
</gene>
<keyword evidence="5 10" id="KW-0805">Transcription regulation</keyword>
<feature type="domain" description="NR LBD" evidence="12">
    <location>
        <begin position="153"/>
        <end position="401"/>
    </location>
</feature>
<evidence type="ECO:0000256" key="10">
    <source>
        <dbReference type="RuleBase" id="RU004334"/>
    </source>
</evidence>
<dbReference type="PROSITE" id="PS51030">
    <property type="entry name" value="NUCLEAR_REC_DBD_2"/>
    <property type="match status" value="1"/>
</dbReference>
<dbReference type="InterPro" id="IPR035500">
    <property type="entry name" value="NHR-like_dom_sf"/>
</dbReference>
<dbReference type="InterPro" id="IPR013088">
    <property type="entry name" value="Znf_NHR/GATA"/>
</dbReference>
<comment type="similarity">
    <text evidence="1 10">Belongs to the nuclear hormone receptor family.</text>
</comment>
<dbReference type="Gene3D" id="3.30.50.10">
    <property type="entry name" value="Erythroid Transcription Factor GATA-1, subunit A"/>
    <property type="match status" value="1"/>
</dbReference>
<dbReference type="GO" id="GO:0043565">
    <property type="term" value="F:sequence-specific DNA binding"/>
    <property type="evidence" value="ECO:0007669"/>
    <property type="project" value="InterPro"/>
</dbReference>
<evidence type="ECO:0000256" key="5">
    <source>
        <dbReference type="ARBA" id="ARBA00023015"/>
    </source>
</evidence>
<dbReference type="HOGENOM" id="CLU_007368_7_1_1"/>
<dbReference type="InterPro" id="IPR001628">
    <property type="entry name" value="Znf_hrmn_rcpt"/>
</dbReference>
<dbReference type="GO" id="GO:0005634">
    <property type="term" value="C:nucleus"/>
    <property type="evidence" value="ECO:0007669"/>
    <property type="project" value="UniProtKB-SubCell"/>
</dbReference>
<dbReference type="InterPro" id="IPR051152">
    <property type="entry name" value="C.elegans_Orphan_NR"/>
</dbReference>
<name>G0N121_CAEBE</name>
<reference evidence="14" key="1">
    <citation type="submission" date="2011-07" db="EMBL/GenBank/DDBJ databases">
        <authorList>
            <consortium name="Caenorhabditis brenneri Sequencing and Analysis Consortium"/>
            <person name="Wilson R.K."/>
        </authorList>
    </citation>
    <scope>NUCLEOTIDE SEQUENCE [LARGE SCALE GENOMIC DNA]</scope>
    <source>
        <strain evidence="14">PB2801</strain>
    </source>
</reference>
<evidence type="ECO:0000256" key="3">
    <source>
        <dbReference type="ARBA" id="ARBA00022771"/>
    </source>
</evidence>
<dbReference type="Proteomes" id="UP000008068">
    <property type="component" value="Unassembled WGS sequence"/>
</dbReference>
<evidence type="ECO:0000256" key="6">
    <source>
        <dbReference type="ARBA" id="ARBA00023125"/>
    </source>
</evidence>
<dbReference type="PROSITE" id="PS00031">
    <property type="entry name" value="NUCLEAR_REC_DBD_1"/>
    <property type="match status" value="1"/>
</dbReference>
<comment type="subcellular location">
    <subcellularLocation>
        <location evidence="10">Nucleus</location>
    </subcellularLocation>
</comment>
<dbReference type="OrthoDB" id="5803510at2759"/>
<dbReference type="OMA" id="CHHEARG"/>
<protein>
    <submittedName>
        <fullName evidence="13">Uncharacterized protein</fullName>
    </submittedName>
</protein>
<dbReference type="PANTHER" id="PTHR45680">
    <property type="entry name" value="NUCLEAR HORMONE RECEPTOR FAMILY"/>
    <property type="match status" value="1"/>
</dbReference>
<accession>G0N121</accession>
<dbReference type="AlphaFoldDB" id="G0N121"/>
<keyword evidence="9 10" id="KW-0539">Nucleus</keyword>
<evidence type="ECO:0000256" key="2">
    <source>
        <dbReference type="ARBA" id="ARBA00022723"/>
    </source>
</evidence>
<evidence type="ECO:0000256" key="1">
    <source>
        <dbReference type="ARBA" id="ARBA00005993"/>
    </source>
</evidence>
<dbReference type="PANTHER" id="PTHR45680:SF12">
    <property type="entry name" value="NUCLEAR HORMONE RECEPTOR FAMILY-RELATED"/>
    <property type="match status" value="1"/>
</dbReference>
<keyword evidence="6 10" id="KW-0238">DNA-binding</keyword>
<dbReference type="SMART" id="SM00430">
    <property type="entry name" value="HOLI"/>
    <property type="match status" value="1"/>
</dbReference>
<dbReference type="eggNOG" id="KOG3575">
    <property type="taxonomic scope" value="Eukaryota"/>
</dbReference>
<keyword evidence="8 10" id="KW-0675">Receptor</keyword>
<dbReference type="SUPFAM" id="SSF48508">
    <property type="entry name" value="Nuclear receptor ligand-binding domain"/>
    <property type="match status" value="1"/>
</dbReference>
<dbReference type="InterPro" id="IPR000536">
    <property type="entry name" value="Nucl_hrmn_rcpt_lig-bd"/>
</dbReference>
<evidence type="ECO:0000313" key="13">
    <source>
        <dbReference type="EMBL" id="EGT49885.1"/>
    </source>
</evidence>
<feature type="domain" description="Nuclear receptor" evidence="11">
    <location>
        <begin position="5"/>
        <end position="82"/>
    </location>
</feature>
<dbReference type="SUPFAM" id="SSF57716">
    <property type="entry name" value="Glucocorticoid receptor-like (DNA-binding domain)"/>
    <property type="match status" value="1"/>
</dbReference>
<dbReference type="SMART" id="SM00399">
    <property type="entry name" value="ZnF_C4"/>
    <property type="match status" value="1"/>
</dbReference>
<keyword evidence="7 10" id="KW-0804">Transcription</keyword>